<accession>A0ABT4IJR2</accession>
<keyword evidence="1" id="KW-0175">Coiled coil</keyword>
<name>A0ABT4IJR2_9EURY</name>
<dbReference type="Proteomes" id="UP001141336">
    <property type="component" value="Unassembled WGS sequence"/>
</dbReference>
<proteinExistence type="predicted"/>
<keyword evidence="3" id="KW-1185">Reference proteome</keyword>
<gene>
    <name evidence="2" type="ORF">O0S09_00810</name>
</gene>
<organism evidence="2 3">
    <name type="scientific">Methanocorpusculum vombati</name>
    <dbReference type="NCBI Taxonomy" id="3002864"/>
    <lineage>
        <taxon>Archaea</taxon>
        <taxon>Methanobacteriati</taxon>
        <taxon>Methanobacteriota</taxon>
        <taxon>Stenosarchaea group</taxon>
        <taxon>Methanomicrobia</taxon>
        <taxon>Methanomicrobiales</taxon>
        <taxon>Methanocorpusculaceae</taxon>
        <taxon>Methanocorpusculum</taxon>
    </lineage>
</organism>
<evidence type="ECO:0000256" key="1">
    <source>
        <dbReference type="SAM" id="Coils"/>
    </source>
</evidence>
<sequence length="123" mass="13844">MARSKLNPSSSVTFRMPNPILKEIDRLAEQNTHDRTAEINGACRHWVEIGGVVGTDVSTQKVIAELSEEITNLKDQVAAMMQQMEQERTLLLKIIEGNEHTIKRLLATLPQNDPTAEKHSEKK</sequence>
<protein>
    <recommendedName>
        <fullName evidence="4">Transcriptional regulator</fullName>
    </recommendedName>
</protein>
<dbReference type="EMBL" id="JAPTGC010000001">
    <property type="protein sequence ID" value="MCZ0861796.1"/>
    <property type="molecule type" value="Genomic_DNA"/>
</dbReference>
<evidence type="ECO:0000313" key="3">
    <source>
        <dbReference type="Proteomes" id="UP001141336"/>
    </source>
</evidence>
<feature type="coiled-coil region" evidence="1">
    <location>
        <begin position="63"/>
        <end position="90"/>
    </location>
</feature>
<comment type="caution">
    <text evidence="2">The sequence shown here is derived from an EMBL/GenBank/DDBJ whole genome shotgun (WGS) entry which is preliminary data.</text>
</comment>
<evidence type="ECO:0008006" key="4">
    <source>
        <dbReference type="Google" id="ProtNLM"/>
    </source>
</evidence>
<reference evidence="2" key="1">
    <citation type="submission" date="2022-12" db="EMBL/GenBank/DDBJ databases">
        <title>Isolation and characterisation of novel Methanocorpusculum spp. from native Australian herbivores indicates the genus is ancestrally host-associated.</title>
        <authorList>
            <person name="Volmer J.G."/>
            <person name="Soo R.M."/>
            <person name="Evans P.N."/>
            <person name="Hoedt E.C."/>
            <person name="Astorga Alsina A.L."/>
            <person name="Woodcroft B.J."/>
            <person name="Tyson G.W."/>
            <person name="Hugenholtz P."/>
            <person name="Morrison M."/>
        </authorList>
    </citation>
    <scope>NUCLEOTIDE SEQUENCE</scope>
    <source>
        <strain evidence="2">CW153</strain>
    </source>
</reference>
<evidence type="ECO:0000313" key="2">
    <source>
        <dbReference type="EMBL" id="MCZ0861796.1"/>
    </source>
</evidence>